<dbReference type="RefSeq" id="WP_201738889.1">
    <property type="nucleotide sequence ID" value="NZ_CP045032.1"/>
</dbReference>
<dbReference type="Proteomes" id="UP000326711">
    <property type="component" value="Chromosome"/>
</dbReference>
<evidence type="ECO:0000313" key="3">
    <source>
        <dbReference type="EMBL" id="QFQ02800.1"/>
    </source>
</evidence>
<feature type="compositionally biased region" description="Low complexity" evidence="1">
    <location>
        <begin position="36"/>
        <end position="59"/>
    </location>
</feature>
<evidence type="ECO:0000313" key="4">
    <source>
        <dbReference type="Proteomes" id="UP000326711"/>
    </source>
</evidence>
<name>A0A5J6ZD63_9CORY</name>
<dbReference type="Pfam" id="PF08310">
    <property type="entry name" value="LGFP"/>
    <property type="match status" value="1"/>
</dbReference>
<dbReference type="PROSITE" id="PS51257">
    <property type="entry name" value="PROKAR_LIPOPROTEIN"/>
    <property type="match status" value="1"/>
</dbReference>
<keyword evidence="2" id="KW-0732">Signal</keyword>
<feature type="signal peptide" evidence="2">
    <location>
        <begin position="1"/>
        <end position="30"/>
    </location>
</feature>
<protein>
    <submittedName>
        <fullName evidence="3">LGFP repeat protein</fullName>
    </submittedName>
</protein>
<dbReference type="InterPro" id="IPR013207">
    <property type="entry name" value="LGFP"/>
</dbReference>
<organism evidence="3 4">
    <name type="scientific">Corynebacterium urogenitale</name>
    <dbReference type="NCBI Taxonomy" id="2487892"/>
    <lineage>
        <taxon>Bacteria</taxon>
        <taxon>Bacillati</taxon>
        <taxon>Actinomycetota</taxon>
        <taxon>Actinomycetes</taxon>
        <taxon>Mycobacteriales</taxon>
        <taxon>Corynebacteriaceae</taxon>
        <taxon>Corynebacterium</taxon>
    </lineage>
</organism>
<feature type="region of interest" description="Disordered" evidence="1">
    <location>
        <begin position="31"/>
        <end position="102"/>
    </location>
</feature>
<dbReference type="EMBL" id="CP045032">
    <property type="protein sequence ID" value="QFQ02800.1"/>
    <property type="molecule type" value="Genomic_DNA"/>
</dbReference>
<evidence type="ECO:0000256" key="2">
    <source>
        <dbReference type="SAM" id="SignalP"/>
    </source>
</evidence>
<dbReference type="AlphaFoldDB" id="A0A5J6ZD63"/>
<reference evidence="4" key="1">
    <citation type="submission" date="2019-10" db="EMBL/GenBank/DDBJ databases">
        <title>Complete genome sequence of Corynebacterium urogenitalis DSM 108747, isolated from the genital tract of a cow.</title>
        <authorList>
            <person name="Ruckert C."/>
            <person name="Ballas P."/>
            <person name="Wagener K."/>
            <person name="Drillich M."/>
            <person name="Kaempfer P."/>
            <person name="Busse H.-J."/>
            <person name="Ehling-Schulz M."/>
        </authorList>
    </citation>
    <scope>NUCLEOTIDE SEQUENCE [LARGE SCALE GENOMIC DNA]</scope>
    <source>
        <strain evidence="4">LMM 1652</strain>
    </source>
</reference>
<feature type="compositionally biased region" description="Acidic residues" evidence="1">
    <location>
        <begin position="60"/>
        <end position="83"/>
    </location>
</feature>
<feature type="chain" id="PRO_5023937321" evidence="2">
    <location>
        <begin position="31"/>
        <end position="196"/>
    </location>
</feature>
<accession>A0A5J6ZD63</accession>
<evidence type="ECO:0000256" key="1">
    <source>
        <dbReference type="SAM" id="MobiDB-lite"/>
    </source>
</evidence>
<keyword evidence="4" id="KW-1185">Reference proteome</keyword>
<proteinExistence type="predicted"/>
<sequence precursor="true">MALKTSTRRAALALAAGTSLILGVAACSEAEDASDKATSAASDATSAAGSAVDSATAENSAEEESGSAEESEGAESGEDDATDSELPADIQTLWDNEGGESGALGELESITSGDKGTLATFANGWVTHSEETGAVKLVGKIGETWSNGGGLDNEIGLPTAPEKGDAANGWTQSFQNGTITWAKGDNGEYTDTVEKN</sequence>
<dbReference type="KEGG" id="cuo:CUROG_07235"/>
<gene>
    <name evidence="3" type="ORF">CUROG_07235</name>
</gene>